<reference evidence="1 2" key="1">
    <citation type="submission" date="2023-02" db="EMBL/GenBank/DDBJ databases">
        <title>LHISI_Scaffold_Assembly.</title>
        <authorList>
            <person name="Stuart O.P."/>
            <person name="Cleave R."/>
            <person name="Magrath M.J.L."/>
            <person name="Mikheyev A.S."/>
        </authorList>
    </citation>
    <scope>NUCLEOTIDE SEQUENCE [LARGE SCALE GENOMIC DNA]</scope>
    <source>
        <strain evidence="1">Daus_M_001</strain>
        <tissue evidence="1">Leg muscle</tissue>
    </source>
</reference>
<sequence length="179" mass="21072">MPSCGHGTKSSFQCHQMSMQDVRRIHQKYYANADLESKKNYILQHVAVSSAKRNRLPEGQSRRLVSTCYSLPRQRQAITEHVNVCRKAFLGVLNESRDRVQRLCQKYLQLGVTPPETRGGVRQAEKYELKRTAPIQSHYYRGKNTVRQYLSSQLKVKKMWEMYLEKHMVENLQVEYEFC</sequence>
<proteinExistence type="predicted"/>
<evidence type="ECO:0000313" key="2">
    <source>
        <dbReference type="Proteomes" id="UP001159363"/>
    </source>
</evidence>
<keyword evidence="2" id="KW-1185">Reference proteome</keyword>
<dbReference type="EMBL" id="JARBHB010000008">
    <property type="protein sequence ID" value="KAJ8877786.1"/>
    <property type="molecule type" value="Genomic_DNA"/>
</dbReference>
<evidence type="ECO:0000313" key="1">
    <source>
        <dbReference type="EMBL" id="KAJ8877786.1"/>
    </source>
</evidence>
<gene>
    <name evidence="1" type="ORF">PR048_022242</name>
</gene>
<comment type="caution">
    <text evidence="1">The sequence shown here is derived from an EMBL/GenBank/DDBJ whole genome shotgun (WGS) entry which is preliminary data.</text>
</comment>
<dbReference type="PANTHER" id="PTHR10773:SF19">
    <property type="match status" value="1"/>
</dbReference>
<accession>A0ABQ9H0F8</accession>
<dbReference type="PANTHER" id="PTHR10773">
    <property type="entry name" value="DNA-DIRECTED RNA POLYMERASES I, II, AND III SUBUNIT RPABC2"/>
    <property type="match status" value="1"/>
</dbReference>
<name>A0ABQ9H0F8_9NEOP</name>
<protein>
    <submittedName>
        <fullName evidence="1">Uncharacterized protein</fullName>
    </submittedName>
</protein>
<dbReference type="Proteomes" id="UP001159363">
    <property type="component" value="Chromosome 7"/>
</dbReference>
<organism evidence="1 2">
    <name type="scientific">Dryococelus australis</name>
    <dbReference type="NCBI Taxonomy" id="614101"/>
    <lineage>
        <taxon>Eukaryota</taxon>
        <taxon>Metazoa</taxon>
        <taxon>Ecdysozoa</taxon>
        <taxon>Arthropoda</taxon>
        <taxon>Hexapoda</taxon>
        <taxon>Insecta</taxon>
        <taxon>Pterygota</taxon>
        <taxon>Neoptera</taxon>
        <taxon>Polyneoptera</taxon>
        <taxon>Phasmatodea</taxon>
        <taxon>Verophasmatodea</taxon>
        <taxon>Anareolatae</taxon>
        <taxon>Phasmatidae</taxon>
        <taxon>Eurycanthinae</taxon>
        <taxon>Dryococelus</taxon>
    </lineage>
</organism>